<evidence type="ECO:0000259" key="7">
    <source>
        <dbReference type="Pfam" id="PF00155"/>
    </source>
</evidence>
<evidence type="ECO:0000256" key="3">
    <source>
        <dbReference type="ARBA" id="ARBA00022576"/>
    </source>
</evidence>
<evidence type="ECO:0000256" key="6">
    <source>
        <dbReference type="RuleBase" id="RU000481"/>
    </source>
</evidence>
<comment type="cofactor">
    <cofactor evidence="1 6">
        <name>pyridoxal 5'-phosphate</name>
        <dbReference type="ChEBI" id="CHEBI:597326"/>
    </cofactor>
</comment>
<proteinExistence type="inferred from homology"/>
<name>A0A1M4SWH4_9BACL</name>
<accession>A0A1M4SWH4</accession>
<dbReference type="FunFam" id="3.40.640.10:FF:000033">
    <property type="entry name" value="Aspartate aminotransferase"/>
    <property type="match status" value="1"/>
</dbReference>
<keyword evidence="9" id="KW-1185">Reference proteome</keyword>
<dbReference type="InterPro" id="IPR004838">
    <property type="entry name" value="NHTrfase_class1_PyrdxlP-BS"/>
</dbReference>
<dbReference type="SUPFAM" id="SSF53383">
    <property type="entry name" value="PLP-dependent transferases"/>
    <property type="match status" value="1"/>
</dbReference>
<dbReference type="Pfam" id="PF00155">
    <property type="entry name" value="Aminotran_1_2"/>
    <property type="match status" value="1"/>
</dbReference>
<evidence type="ECO:0000256" key="5">
    <source>
        <dbReference type="ARBA" id="ARBA00022898"/>
    </source>
</evidence>
<protein>
    <recommendedName>
        <fullName evidence="6">Aminotransferase</fullName>
        <ecNumber evidence="6">2.6.1.-</ecNumber>
    </recommendedName>
</protein>
<organism evidence="8 9">
    <name type="scientific">Seinonella peptonophila</name>
    <dbReference type="NCBI Taxonomy" id="112248"/>
    <lineage>
        <taxon>Bacteria</taxon>
        <taxon>Bacillati</taxon>
        <taxon>Bacillota</taxon>
        <taxon>Bacilli</taxon>
        <taxon>Bacillales</taxon>
        <taxon>Thermoactinomycetaceae</taxon>
        <taxon>Seinonella</taxon>
    </lineage>
</organism>
<evidence type="ECO:0000256" key="2">
    <source>
        <dbReference type="ARBA" id="ARBA00007441"/>
    </source>
</evidence>
<keyword evidence="3 6" id="KW-0032">Aminotransferase</keyword>
<evidence type="ECO:0000256" key="4">
    <source>
        <dbReference type="ARBA" id="ARBA00022679"/>
    </source>
</evidence>
<evidence type="ECO:0000313" key="8">
    <source>
        <dbReference type="EMBL" id="SHE36553.1"/>
    </source>
</evidence>
<reference evidence="8 9" key="1">
    <citation type="submission" date="2016-11" db="EMBL/GenBank/DDBJ databases">
        <authorList>
            <person name="Jaros S."/>
            <person name="Januszkiewicz K."/>
            <person name="Wedrychowicz H."/>
        </authorList>
    </citation>
    <scope>NUCLEOTIDE SEQUENCE [LARGE SCALE GENOMIC DNA]</scope>
    <source>
        <strain evidence="8 9">DSM 44666</strain>
    </source>
</reference>
<dbReference type="InterPro" id="IPR015424">
    <property type="entry name" value="PyrdxlP-dep_Trfase"/>
</dbReference>
<dbReference type="InterPro" id="IPR004839">
    <property type="entry name" value="Aminotransferase_I/II_large"/>
</dbReference>
<dbReference type="PANTHER" id="PTHR46383:SF1">
    <property type="entry name" value="ASPARTATE AMINOTRANSFERASE"/>
    <property type="match status" value="1"/>
</dbReference>
<dbReference type="GO" id="GO:0006520">
    <property type="term" value="P:amino acid metabolic process"/>
    <property type="evidence" value="ECO:0007669"/>
    <property type="project" value="InterPro"/>
</dbReference>
<sequence>MNRLSKRVQQLTPSPTLAITAKAQELKAAGHNVIGLGAGEPDFNTPKHILEAAKKAMDEGQTKYTPSSGIPKLRQAIVDKLSRENGLTYVPSQITVTVGAKHGLYNLFQVLLNKGDEVIVPMPYWVSYLDQITLAEGQPVILTTDEQQNFKITPEQLEAAITEKTKAVLINSPSNPTGMVYTPEELQKIGEICVKYDLWIISDEIYEHLVYDEQFSPVSIASLDPRFYERTFVINGVSKTYSMTGWRIGFVAGPADVINVMNDLSSHSVSNPTSIAQFAALAAFTGPQEPVKKMKAAFKERRDYVVNRIHEIEGLSCLTPPGAFYVFINIRKALEESPYQNSDEWSTALLEKEQVAVVPGSAFGSNHHVRISYATSIEDLQEAFKRIEHFTSHLAVNR</sequence>
<dbReference type="Gene3D" id="3.40.640.10">
    <property type="entry name" value="Type I PLP-dependent aspartate aminotransferase-like (Major domain)"/>
    <property type="match status" value="1"/>
</dbReference>
<keyword evidence="5" id="KW-0663">Pyridoxal phosphate</keyword>
<dbReference type="EMBL" id="FQVL01000001">
    <property type="protein sequence ID" value="SHE36553.1"/>
    <property type="molecule type" value="Genomic_DNA"/>
</dbReference>
<dbReference type="Proteomes" id="UP000184476">
    <property type="component" value="Unassembled WGS sequence"/>
</dbReference>
<dbReference type="Gene3D" id="3.90.1150.10">
    <property type="entry name" value="Aspartate Aminotransferase, domain 1"/>
    <property type="match status" value="1"/>
</dbReference>
<feature type="domain" description="Aminotransferase class I/classII large" evidence="7">
    <location>
        <begin position="32"/>
        <end position="387"/>
    </location>
</feature>
<keyword evidence="4 6" id="KW-0808">Transferase</keyword>
<dbReference type="PROSITE" id="PS00105">
    <property type="entry name" value="AA_TRANSFER_CLASS_1"/>
    <property type="match status" value="1"/>
</dbReference>
<dbReference type="OrthoDB" id="9802328at2"/>
<dbReference type="EC" id="2.6.1.-" evidence="6"/>
<evidence type="ECO:0000256" key="1">
    <source>
        <dbReference type="ARBA" id="ARBA00001933"/>
    </source>
</evidence>
<dbReference type="RefSeq" id="WP_073150487.1">
    <property type="nucleotide sequence ID" value="NZ_FQVL01000001.1"/>
</dbReference>
<dbReference type="PANTHER" id="PTHR46383">
    <property type="entry name" value="ASPARTATE AMINOTRANSFERASE"/>
    <property type="match status" value="1"/>
</dbReference>
<dbReference type="GO" id="GO:0030170">
    <property type="term" value="F:pyridoxal phosphate binding"/>
    <property type="evidence" value="ECO:0007669"/>
    <property type="project" value="InterPro"/>
</dbReference>
<dbReference type="InterPro" id="IPR015422">
    <property type="entry name" value="PyrdxlP-dep_Trfase_small"/>
</dbReference>
<dbReference type="GO" id="GO:0008483">
    <property type="term" value="F:transaminase activity"/>
    <property type="evidence" value="ECO:0007669"/>
    <property type="project" value="UniProtKB-KW"/>
</dbReference>
<dbReference type="AlphaFoldDB" id="A0A1M4SWH4"/>
<dbReference type="CDD" id="cd00609">
    <property type="entry name" value="AAT_like"/>
    <property type="match status" value="1"/>
</dbReference>
<dbReference type="STRING" id="112248.SAMN05444392_101177"/>
<dbReference type="InterPro" id="IPR015421">
    <property type="entry name" value="PyrdxlP-dep_Trfase_major"/>
</dbReference>
<evidence type="ECO:0000313" key="9">
    <source>
        <dbReference type="Proteomes" id="UP000184476"/>
    </source>
</evidence>
<comment type="similarity">
    <text evidence="2 6">Belongs to the class-I pyridoxal-phosphate-dependent aminotransferase family.</text>
</comment>
<dbReference type="InterPro" id="IPR050596">
    <property type="entry name" value="AspAT/PAT-like"/>
</dbReference>
<gene>
    <name evidence="8" type="ORF">SAMN05444392_101177</name>
</gene>